<dbReference type="Proteomes" id="UP001231370">
    <property type="component" value="Unassembled WGS sequence"/>
</dbReference>
<dbReference type="RefSeq" id="WP_283764197.1">
    <property type="nucleotide sequence ID" value="NZ_JAQPOK010000146.1"/>
</dbReference>
<keyword evidence="2" id="KW-1185">Reference proteome</keyword>
<reference evidence="1 2" key="1">
    <citation type="submission" date="2023-01" db="EMBL/GenBank/DDBJ databases">
        <title>Novel diversity within Roseofilum (Cyanobacteria; Desertifilaceae) from marine benthic mats with descriptions of four novel species.</title>
        <authorList>
            <person name="Wang Y."/>
            <person name="Berthold D.E."/>
            <person name="Hu J."/>
            <person name="Lefler F.W."/>
            <person name="Laughinghouse H.D. IV."/>
        </authorList>
    </citation>
    <scope>NUCLEOTIDE SEQUENCE [LARGE SCALE GENOMIC DNA]</scope>
    <source>
        <strain evidence="1 2">BLCC-M91</strain>
    </source>
</reference>
<organism evidence="1 2">
    <name type="scientific">Roseofilum halophilum BLCC-M91</name>
    <dbReference type="NCBI Taxonomy" id="3022259"/>
    <lineage>
        <taxon>Bacteria</taxon>
        <taxon>Bacillati</taxon>
        <taxon>Cyanobacteriota</taxon>
        <taxon>Cyanophyceae</taxon>
        <taxon>Desertifilales</taxon>
        <taxon>Desertifilaceae</taxon>
        <taxon>Roseofilum</taxon>
        <taxon>Roseofilum halophilum</taxon>
    </lineage>
</organism>
<accession>A0ABT7BNY6</accession>
<gene>
    <name evidence="1" type="ORF">PJF56_18705</name>
</gene>
<comment type="caution">
    <text evidence="1">The sequence shown here is derived from an EMBL/GenBank/DDBJ whole genome shotgun (WGS) entry which is preliminary data.</text>
</comment>
<proteinExistence type="predicted"/>
<name>A0ABT7BNY6_9CYAN</name>
<sequence length="51" mass="5569">MPLSNNQNSVKKTYQKPQLSVYGDIRCLTQAGNSNQIPDNFSPGLKTAIGM</sequence>
<evidence type="ECO:0000313" key="2">
    <source>
        <dbReference type="Proteomes" id="UP001231370"/>
    </source>
</evidence>
<evidence type="ECO:0000313" key="1">
    <source>
        <dbReference type="EMBL" id="MDJ1180895.1"/>
    </source>
</evidence>
<dbReference type="EMBL" id="JAQPOK010000146">
    <property type="protein sequence ID" value="MDJ1180895.1"/>
    <property type="molecule type" value="Genomic_DNA"/>
</dbReference>
<protein>
    <recommendedName>
        <fullName evidence="3">Lasso RiPP family leader peptide-containing protein</fullName>
    </recommendedName>
</protein>
<evidence type="ECO:0008006" key="3">
    <source>
        <dbReference type="Google" id="ProtNLM"/>
    </source>
</evidence>